<evidence type="ECO:0000313" key="2">
    <source>
        <dbReference type="EMBL" id="OYX33252.1"/>
    </source>
</evidence>
<dbReference type="SMART" id="SM00612">
    <property type="entry name" value="Kelch"/>
    <property type="match status" value="4"/>
</dbReference>
<dbReference type="PANTHER" id="PTHR45632">
    <property type="entry name" value="LD33804P"/>
    <property type="match status" value="1"/>
</dbReference>
<dbReference type="SUPFAM" id="SSF50965">
    <property type="entry name" value="Galactose oxidase, central domain"/>
    <property type="match status" value="1"/>
</dbReference>
<sequence>MTSIDRRSLLIAAGAVALSGPARAQGGWNTRAPLPWPVQEIYAAVWNGRIVTAGGLVGRPGGQPLHVEDRVGLYDPAADAWSEGPALPQRRHHPMMIGDDALGLFAVGGYGVSPAGEWTGMREVWRLDGETWVRAASLPEPQGEAVGLAHGGRLHLVGGRSPAGAANGGWTDQADVATHRVLDPSVGGWHEARPAPTARNSAAGAVLNGALWVAGGRTVRGGGTGQLDRYDPGEDRWDTLAPIPRSTAAGQQVGGGLAMLAVGGKLVAFGGEWFAPGGGGVFRETWIYDPATDAWTAGPDMKTPRHGLAAAAVRDTVYAIAGGAVVSGGQAVGTVEALRL</sequence>
<dbReference type="Gene3D" id="2.120.10.80">
    <property type="entry name" value="Kelch-type beta propeller"/>
    <property type="match status" value="2"/>
</dbReference>
<keyword evidence="1" id="KW-0732">Signal</keyword>
<dbReference type="InterPro" id="IPR011043">
    <property type="entry name" value="Gal_Oxase/kelch_b-propeller"/>
</dbReference>
<accession>A0A258FNB2</accession>
<protein>
    <recommendedName>
        <fullName evidence="4">Galactose oxidase</fullName>
    </recommendedName>
</protein>
<feature type="signal peptide" evidence="1">
    <location>
        <begin position="1"/>
        <end position="24"/>
    </location>
</feature>
<dbReference type="InterPro" id="IPR006652">
    <property type="entry name" value="Kelch_1"/>
</dbReference>
<dbReference type="Proteomes" id="UP000215595">
    <property type="component" value="Unassembled WGS sequence"/>
</dbReference>
<evidence type="ECO:0008006" key="4">
    <source>
        <dbReference type="Google" id="ProtNLM"/>
    </source>
</evidence>
<dbReference type="EMBL" id="NCEB01000017">
    <property type="protein sequence ID" value="OYX33252.1"/>
    <property type="molecule type" value="Genomic_DNA"/>
</dbReference>
<comment type="caution">
    <text evidence="2">The sequence shown here is derived from an EMBL/GenBank/DDBJ whole genome shotgun (WGS) entry which is preliminary data.</text>
</comment>
<evidence type="ECO:0000313" key="3">
    <source>
        <dbReference type="Proteomes" id="UP000215595"/>
    </source>
</evidence>
<organism evidence="2 3">
    <name type="scientific">Brevundimonas subvibrioides</name>
    <dbReference type="NCBI Taxonomy" id="74313"/>
    <lineage>
        <taxon>Bacteria</taxon>
        <taxon>Pseudomonadati</taxon>
        <taxon>Pseudomonadota</taxon>
        <taxon>Alphaproteobacteria</taxon>
        <taxon>Caulobacterales</taxon>
        <taxon>Caulobacteraceae</taxon>
        <taxon>Brevundimonas</taxon>
    </lineage>
</organism>
<dbReference type="InterPro" id="IPR015915">
    <property type="entry name" value="Kelch-typ_b-propeller"/>
</dbReference>
<name>A0A258FNB2_9CAUL</name>
<proteinExistence type="predicted"/>
<reference evidence="2 3" key="1">
    <citation type="submission" date="2017-03" db="EMBL/GenBank/DDBJ databases">
        <title>Lifting the veil on microbial sulfur biogeochemistry in mining wastewaters.</title>
        <authorList>
            <person name="Kantor R.S."/>
            <person name="Colenbrander Nelson T."/>
            <person name="Marshall S."/>
            <person name="Bennett D."/>
            <person name="Apte S."/>
            <person name="Camacho D."/>
            <person name="Thomas B.C."/>
            <person name="Warren L.A."/>
            <person name="Banfield J.F."/>
        </authorList>
    </citation>
    <scope>NUCLEOTIDE SEQUENCE [LARGE SCALE GENOMIC DNA]</scope>
    <source>
        <strain evidence="2">32-69-9</strain>
    </source>
</reference>
<evidence type="ECO:0000256" key="1">
    <source>
        <dbReference type="SAM" id="SignalP"/>
    </source>
</evidence>
<feature type="chain" id="PRO_5012875427" description="Galactose oxidase" evidence="1">
    <location>
        <begin position="25"/>
        <end position="340"/>
    </location>
</feature>
<gene>
    <name evidence="2" type="ORF">B7Z01_09085</name>
</gene>
<dbReference type="AlphaFoldDB" id="A0A258FNB2"/>
<dbReference type="Pfam" id="PF01344">
    <property type="entry name" value="Kelch_1"/>
    <property type="match status" value="2"/>
</dbReference>